<comment type="caution">
    <text evidence="1">The sequence shown here is derived from an EMBL/GenBank/DDBJ whole genome shotgun (WGS) entry which is preliminary data.</text>
</comment>
<name>A0A3M7RM70_BRAPC</name>
<proteinExistence type="predicted"/>
<accession>A0A3M7RM70</accession>
<organism evidence="1 2">
    <name type="scientific">Brachionus plicatilis</name>
    <name type="common">Marine rotifer</name>
    <name type="synonym">Brachionus muelleri</name>
    <dbReference type="NCBI Taxonomy" id="10195"/>
    <lineage>
        <taxon>Eukaryota</taxon>
        <taxon>Metazoa</taxon>
        <taxon>Spiralia</taxon>
        <taxon>Gnathifera</taxon>
        <taxon>Rotifera</taxon>
        <taxon>Eurotatoria</taxon>
        <taxon>Monogononta</taxon>
        <taxon>Pseudotrocha</taxon>
        <taxon>Ploima</taxon>
        <taxon>Brachionidae</taxon>
        <taxon>Brachionus</taxon>
    </lineage>
</organism>
<evidence type="ECO:0000313" key="2">
    <source>
        <dbReference type="Proteomes" id="UP000276133"/>
    </source>
</evidence>
<dbReference type="EMBL" id="REGN01003081">
    <property type="protein sequence ID" value="RNA24673.1"/>
    <property type="molecule type" value="Genomic_DNA"/>
</dbReference>
<reference evidence="1 2" key="1">
    <citation type="journal article" date="2018" name="Sci. Rep.">
        <title>Genomic signatures of local adaptation to the degree of environmental predictability in rotifers.</title>
        <authorList>
            <person name="Franch-Gras L."/>
            <person name="Hahn C."/>
            <person name="Garcia-Roger E.M."/>
            <person name="Carmona M.J."/>
            <person name="Serra M."/>
            <person name="Gomez A."/>
        </authorList>
    </citation>
    <scope>NUCLEOTIDE SEQUENCE [LARGE SCALE GENOMIC DNA]</scope>
    <source>
        <strain evidence="1">HYR1</strain>
    </source>
</reference>
<dbReference type="Proteomes" id="UP000276133">
    <property type="component" value="Unassembled WGS sequence"/>
</dbReference>
<evidence type="ECO:0000313" key="1">
    <source>
        <dbReference type="EMBL" id="RNA24673.1"/>
    </source>
</evidence>
<protein>
    <submittedName>
        <fullName evidence="1">Uncharacterized protein</fullName>
    </submittedName>
</protein>
<keyword evidence="2" id="KW-1185">Reference proteome</keyword>
<dbReference type="AlphaFoldDB" id="A0A3M7RM70"/>
<sequence>MLKNNSLKYFVNFEKNIGQCNKQECNICQFTVNGFCVKYKNYSLPILCDSNCDATGINFTSGNRKDQLEKEF</sequence>
<gene>
    <name evidence="1" type="ORF">BpHYR1_014577</name>
</gene>